<evidence type="ECO:0000256" key="2">
    <source>
        <dbReference type="ARBA" id="ARBA00022801"/>
    </source>
</evidence>
<gene>
    <name evidence="4" type="ORF">DZC52_06400</name>
</gene>
<dbReference type="InterPro" id="IPR000086">
    <property type="entry name" value="NUDIX_hydrolase_dom"/>
</dbReference>
<evidence type="ECO:0000313" key="5">
    <source>
        <dbReference type="Proteomes" id="UP000260351"/>
    </source>
</evidence>
<keyword evidence="2" id="KW-0378">Hydrolase</keyword>
<organism evidence="4 5">
    <name type="scientific">Wenzhouxiangella sediminis</name>
    <dbReference type="NCBI Taxonomy" id="1792836"/>
    <lineage>
        <taxon>Bacteria</taxon>
        <taxon>Pseudomonadati</taxon>
        <taxon>Pseudomonadota</taxon>
        <taxon>Gammaproteobacteria</taxon>
        <taxon>Chromatiales</taxon>
        <taxon>Wenzhouxiangellaceae</taxon>
        <taxon>Wenzhouxiangella</taxon>
    </lineage>
</organism>
<keyword evidence="5" id="KW-1185">Reference proteome</keyword>
<comment type="cofactor">
    <cofactor evidence="1">
        <name>Mg(2+)</name>
        <dbReference type="ChEBI" id="CHEBI:18420"/>
    </cofactor>
</comment>
<proteinExistence type="predicted"/>
<dbReference type="EMBL" id="QUZK01000029">
    <property type="protein sequence ID" value="RFF30870.1"/>
    <property type="molecule type" value="Genomic_DNA"/>
</dbReference>
<comment type="caution">
    <text evidence="4">The sequence shown here is derived from an EMBL/GenBank/DDBJ whole genome shotgun (WGS) entry which is preliminary data.</text>
</comment>
<dbReference type="RefSeq" id="WP_116650303.1">
    <property type="nucleotide sequence ID" value="NZ_QUZK01000029.1"/>
</dbReference>
<evidence type="ECO:0000313" key="4">
    <source>
        <dbReference type="EMBL" id="RFF30870.1"/>
    </source>
</evidence>
<dbReference type="PANTHER" id="PTHR43046:SF2">
    <property type="entry name" value="8-OXO-DGTP DIPHOSPHATASE-RELATED"/>
    <property type="match status" value="1"/>
</dbReference>
<feature type="domain" description="Nudix hydrolase" evidence="3">
    <location>
        <begin position="4"/>
        <end position="131"/>
    </location>
</feature>
<dbReference type="CDD" id="cd04690">
    <property type="entry name" value="NUDIX_Hydrolase"/>
    <property type="match status" value="1"/>
</dbReference>
<evidence type="ECO:0000256" key="1">
    <source>
        <dbReference type="ARBA" id="ARBA00001946"/>
    </source>
</evidence>
<dbReference type="AlphaFoldDB" id="A0A3E1K9K2"/>
<sequence>MSEGLIETVAAVIADSGGRVLLVRKQGSDTFIQPGGKREPGEDSLRTLARELREEIGVQLVPGSAVRLGEFEARAVHEAGMRVRAEAFLVRVEGRPEAAAEIAELVWIDPRDPGEVNVAPLSRLHILPAFLATSEDAA</sequence>
<dbReference type="PROSITE" id="PS00893">
    <property type="entry name" value="NUDIX_BOX"/>
    <property type="match status" value="1"/>
</dbReference>
<dbReference type="Pfam" id="PF00293">
    <property type="entry name" value="NUDIX"/>
    <property type="match status" value="1"/>
</dbReference>
<dbReference type="PANTHER" id="PTHR43046">
    <property type="entry name" value="GDP-MANNOSE MANNOSYL HYDROLASE"/>
    <property type="match status" value="1"/>
</dbReference>
<dbReference type="SUPFAM" id="SSF55811">
    <property type="entry name" value="Nudix"/>
    <property type="match status" value="1"/>
</dbReference>
<dbReference type="GO" id="GO:0016787">
    <property type="term" value="F:hydrolase activity"/>
    <property type="evidence" value="ECO:0007669"/>
    <property type="project" value="UniProtKB-KW"/>
</dbReference>
<accession>A0A3E1K9K2</accession>
<protein>
    <submittedName>
        <fullName evidence="4">NUDIX domain-containing protein</fullName>
    </submittedName>
</protein>
<dbReference type="InterPro" id="IPR020084">
    <property type="entry name" value="NUDIX_hydrolase_CS"/>
</dbReference>
<evidence type="ECO:0000259" key="3">
    <source>
        <dbReference type="PROSITE" id="PS51462"/>
    </source>
</evidence>
<reference evidence="4 5" key="1">
    <citation type="submission" date="2018-08" db="EMBL/GenBank/DDBJ databases">
        <title>Wenzhouxiangella salilacus sp. nov., a novel bacterium isolated from a saline lake in Xinjiang Province, China.</title>
        <authorList>
            <person name="Han S."/>
        </authorList>
    </citation>
    <scope>NUCLEOTIDE SEQUENCE [LARGE SCALE GENOMIC DNA]</scope>
    <source>
        <strain evidence="4 5">XDB06</strain>
    </source>
</reference>
<dbReference type="Proteomes" id="UP000260351">
    <property type="component" value="Unassembled WGS sequence"/>
</dbReference>
<dbReference type="OrthoDB" id="9801098at2"/>
<name>A0A3E1K9K2_9GAMM</name>
<dbReference type="Gene3D" id="3.90.79.10">
    <property type="entry name" value="Nucleoside Triphosphate Pyrophosphohydrolase"/>
    <property type="match status" value="1"/>
</dbReference>
<dbReference type="InterPro" id="IPR015797">
    <property type="entry name" value="NUDIX_hydrolase-like_dom_sf"/>
</dbReference>
<dbReference type="PROSITE" id="PS51462">
    <property type="entry name" value="NUDIX"/>
    <property type="match status" value="1"/>
</dbReference>